<protein>
    <submittedName>
        <fullName evidence="1">Uncharacterized protein</fullName>
    </submittedName>
</protein>
<dbReference type="EMBL" id="MDTU01000005">
    <property type="protein sequence ID" value="ODN41234.1"/>
    <property type="molecule type" value="Genomic_DNA"/>
</dbReference>
<dbReference type="RefSeq" id="WP_069314370.1">
    <property type="nucleotide sequence ID" value="NZ_MDTU01000005.1"/>
</dbReference>
<evidence type="ECO:0000313" key="1">
    <source>
        <dbReference type="EMBL" id="ODN41234.1"/>
    </source>
</evidence>
<reference evidence="1 2" key="1">
    <citation type="submission" date="2016-08" db="EMBL/GenBank/DDBJ databases">
        <title>Draft genome sequence of Candidatus Piscirickettsia litoralis, from seawater.</title>
        <authorList>
            <person name="Wan X."/>
            <person name="Lee A.J."/>
            <person name="Hou S."/>
            <person name="Donachie S.P."/>
        </authorList>
    </citation>
    <scope>NUCLEOTIDE SEQUENCE [LARGE SCALE GENOMIC DNA]</scope>
    <source>
        <strain evidence="1 2">Y2</strain>
    </source>
</reference>
<keyword evidence="2" id="KW-1185">Reference proteome</keyword>
<comment type="caution">
    <text evidence="1">The sequence shown here is derived from an EMBL/GenBank/DDBJ whole genome shotgun (WGS) entry which is preliminary data.</text>
</comment>
<gene>
    <name evidence="1" type="ORF">BGC07_17625</name>
</gene>
<name>A0ABX3A544_9GAMM</name>
<evidence type="ECO:0000313" key="2">
    <source>
        <dbReference type="Proteomes" id="UP000094329"/>
    </source>
</evidence>
<dbReference type="InterPro" id="IPR053738">
    <property type="entry name" value="Lambda_capsid_assembly"/>
</dbReference>
<organism evidence="1 2">
    <name type="scientific">Piscirickettsia litoralis</name>
    <dbReference type="NCBI Taxonomy" id="1891921"/>
    <lineage>
        <taxon>Bacteria</taxon>
        <taxon>Pseudomonadati</taxon>
        <taxon>Pseudomonadota</taxon>
        <taxon>Gammaproteobacteria</taxon>
        <taxon>Thiotrichales</taxon>
        <taxon>Piscirickettsiaceae</taxon>
        <taxon>Piscirickettsia</taxon>
    </lineage>
</organism>
<proteinExistence type="predicted"/>
<sequence length="338" mass="38101">MRTVESDTHYSSILTSASVCAVNKNQKYVHANVSPILPVNHMSDKYMSYELASWYRSQMQKRAPGNLSAEADIAYNLDNSYICEQYGLRVRIPDEIKRNADSIFQLHRDYTDFLTMQMLLFKEKMAADYYFKTGVWETELQGVAKTPGDNQFIQFDQADSKPIEIINDLLDDMEEKSGGFRPNSLTIPRRVFTKIKNNEEIVDRVKYSGASTKGGAAYVTAEAIAALLEIDEVNVMSATENIKAESANKQTDLSLKFINQNSMLLQYKANPSTNAAMATACRTFQWKGLPGAKKGHAVLKYRDINGKDSDIIEIRSWFDNKITCPQMGALLTNCIRSS</sequence>
<accession>A0ABX3A544</accession>
<dbReference type="Proteomes" id="UP000094329">
    <property type="component" value="Unassembled WGS sequence"/>
</dbReference>
<dbReference type="Gene3D" id="3.90.1690.10">
    <property type="entry name" value="phage-related protein like domain"/>
    <property type="match status" value="1"/>
</dbReference>